<dbReference type="Proteomes" id="UP000095392">
    <property type="component" value="Unassembled WGS sequence"/>
</dbReference>
<evidence type="ECO:0000313" key="3">
    <source>
        <dbReference type="Proteomes" id="UP000095392"/>
    </source>
</evidence>
<keyword evidence="1" id="KW-0812">Transmembrane</keyword>
<protein>
    <submittedName>
        <fullName evidence="2">Membrane protein</fullName>
    </submittedName>
</protein>
<feature type="transmembrane region" description="Helical" evidence="1">
    <location>
        <begin position="36"/>
        <end position="56"/>
    </location>
</feature>
<evidence type="ECO:0000313" key="2">
    <source>
        <dbReference type="EMBL" id="OES24764.1"/>
    </source>
</evidence>
<keyword evidence="1" id="KW-0472">Membrane</keyword>
<keyword evidence="1" id="KW-1133">Transmembrane helix</keyword>
<organism evidence="2 3">
    <name type="scientific">Alteromonas macleodii</name>
    <name type="common">Pseudoalteromonas macleodii</name>
    <dbReference type="NCBI Taxonomy" id="28108"/>
    <lineage>
        <taxon>Bacteria</taxon>
        <taxon>Pseudomonadati</taxon>
        <taxon>Pseudomonadota</taxon>
        <taxon>Gammaproteobacteria</taxon>
        <taxon>Alteromonadales</taxon>
        <taxon>Alteromonadaceae</taxon>
        <taxon>Alteromonas/Salinimonas group</taxon>
        <taxon>Alteromonas</taxon>
    </lineage>
</organism>
<accession>A0AB36FQK7</accession>
<sequence length="78" mass="8305">MNQTFIAPENFIYVKYSAYLIFAGLCFVAASLSPGVIQMALGPLGAAYVGISILGFDRLAKLVKDNAATNSQTVNSKE</sequence>
<name>A0AB36FQK7_ALTMA</name>
<keyword evidence="3" id="KW-1185">Reference proteome</keyword>
<dbReference type="RefSeq" id="WP_069945276.1">
    <property type="nucleotide sequence ID" value="NZ_MIPW01000063.1"/>
</dbReference>
<dbReference type="EMBL" id="MIPY01000058">
    <property type="protein sequence ID" value="OES24764.1"/>
    <property type="molecule type" value="Genomic_DNA"/>
</dbReference>
<feature type="transmembrane region" description="Helical" evidence="1">
    <location>
        <begin position="12"/>
        <end position="30"/>
    </location>
</feature>
<comment type="caution">
    <text evidence="2">The sequence shown here is derived from an EMBL/GenBank/DDBJ whole genome shotgun (WGS) entry which is preliminary data.</text>
</comment>
<proteinExistence type="predicted"/>
<reference evidence="2 3" key="1">
    <citation type="submission" date="2016-09" db="EMBL/GenBank/DDBJ databases">
        <title>Draft Genome Sequence of four Alteromonas macleodii strains isolated from copper coupons and grown long-term at elevated copper levels.</title>
        <authorList>
            <person name="Cusick K."/>
            <person name="Dale J."/>
            <person name="Little B."/>
            <person name="Biffinger J."/>
        </authorList>
    </citation>
    <scope>NUCLEOTIDE SEQUENCE [LARGE SCALE GENOMIC DNA]</scope>
    <source>
        <strain evidence="2 3">KCP01</strain>
    </source>
</reference>
<dbReference type="AlphaFoldDB" id="A0AB36FQK7"/>
<gene>
    <name evidence="2" type="ORF">BFV95_4523</name>
</gene>
<evidence type="ECO:0000256" key="1">
    <source>
        <dbReference type="SAM" id="Phobius"/>
    </source>
</evidence>